<name>A0A392PPN3_9FABA</name>
<protein>
    <submittedName>
        <fullName evidence="1">Uncharacterized protein</fullName>
    </submittedName>
</protein>
<evidence type="ECO:0000313" key="2">
    <source>
        <dbReference type="Proteomes" id="UP000265520"/>
    </source>
</evidence>
<sequence>GGWMEASGGTSGAEAVNFGGEGGKMGVKLLEGGGKVINGVVWR</sequence>
<organism evidence="1 2">
    <name type="scientific">Trifolium medium</name>
    <dbReference type="NCBI Taxonomy" id="97028"/>
    <lineage>
        <taxon>Eukaryota</taxon>
        <taxon>Viridiplantae</taxon>
        <taxon>Streptophyta</taxon>
        <taxon>Embryophyta</taxon>
        <taxon>Tracheophyta</taxon>
        <taxon>Spermatophyta</taxon>
        <taxon>Magnoliopsida</taxon>
        <taxon>eudicotyledons</taxon>
        <taxon>Gunneridae</taxon>
        <taxon>Pentapetalae</taxon>
        <taxon>rosids</taxon>
        <taxon>fabids</taxon>
        <taxon>Fabales</taxon>
        <taxon>Fabaceae</taxon>
        <taxon>Papilionoideae</taxon>
        <taxon>50 kb inversion clade</taxon>
        <taxon>NPAAA clade</taxon>
        <taxon>Hologalegina</taxon>
        <taxon>IRL clade</taxon>
        <taxon>Trifolieae</taxon>
        <taxon>Trifolium</taxon>
    </lineage>
</organism>
<dbReference type="EMBL" id="LXQA010085931">
    <property type="protein sequence ID" value="MCI12875.1"/>
    <property type="molecule type" value="Genomic_DNA"/>
</dbReference>
<dbReference type="AlphaFoldDB" id="A0A392PPN3"/>
<dbReference type="Proteomes" id="UP000265520">
    <property type="component" value="Unassembled WGS sequence"/>
</dbReference>
<feature type="non-terminal residue" evidence="1">
    <location>
        <position position="1"/>
    </location>
</feature>
<evidence type="ECO:0000313" key="1">
    <source>
        <dbReference type="EMBL" id="MCI12875.1"/>
    </source>
</evidence>
<comment type="caution">
    <text evidence="1">The sequence shown here is derived from an EMBL/GenBank/DDBJ whole genome shotgun (WGS) entry which is preliminary data.</text>
</comment>
<keyword evidence="2" id="KW-1185">Reference proteome</keyword>
<reference evidence="1 2" key="1">
    <citation type="journal article" date="2018" name="Front. Plant Sci.">
        <title>Red Clover (Trifolium pratense) and Zigzag Clover (T. medium) - A Picture of Genomic Similarities and Differences.</title>
        <authorList>
            <person name="Dluhosova J."/>
            <person name="Istvanek J."/>
            <person name="Nedelnik J."/>
            <person name="Repkova J."/>
        </authorList>
    </citation>
    <scope>NUCLEOTIDE SEQUENCE [LARGE SCALE GENOMIC DNA]</scope>
    <source>
        <strain evidence="2">cv. 10/8</strain>
        <tissue evidence="1">Leaf</tissue>
    </source>
</reference>
<proteinExistence type="predicted"/>
<accession>A0A392PPN3</accession>